<feature type="domain" description="NAD-dependent epimerase/dehydratase" evidence="2">
    <location>
        <begin position="4"/>
        <end position="241"/>
    </location>
</feature>
<sequence length="320" mass="35948">MKNILIVGSTGQIGSELSIKLRSIYGESNVICGYYKPPFPENFFESGPTVEIDATDIQQIADAVKKYKIDTIYNLAAILSATAEKNPKLGWDVGVNSLMNCLDVAREFGCAVFTPSSIGAFGPNTPKDKTPQDTIQRPNTVYGITKVMGELLSDYYYTRWGVDTRSVRFPGIISNLTHPGGGTTDYAVEIYYNAVREEKFICPLKPGTFMDMMYMPDALNAAINIMEADPAKLIHRNSFNIASMSFDPEMIYTAIKKHYPSFVMEYEVDPLKQAIADSWPNSLDDTCARHEWGWRPEYDLEKMTADMIKVLKEREVFLNA</sequence>
<dbReference type="SUPFAM" id="SSF51735">
    <property type="entry name" value="NAD(P)-binding Rossmann-fold domains"/>
    <property type="match status" value="1"/>
</dbReference>
<dbReference type="RefSeq" id="WP_296948293.1">
    <property type="nucleotide sequence ID" value="NZ_LT599021.1"/>
</dbReference>
<dbReference type="Pfam" id="PF01370">
    <property type="entry name" value="Epimerase"/>
    <property type="match status" value="1"/>
</dbReference>
<gene>
    <name evidence="3" type="ORF">KL86DYS2_11245</name>
</gene>
<dbReference type="Gene3D" id="3.40.50.720">
    <property type="entry name" value="NAD(P)-binding Rossmann-like Domain"/>
    <property type="match status" value="1"/>
</dbReference>
<dbReference type="EMBL" id="FLUL01000001">
    <property type="protein sequence ID" value="SBV97287.1"/>
    <property type="molecule type" value="Genomic_DNA"/>
</dbReference>
<proteinExistence type="inferred from homology"/>
<evidence type="ECO:0000259" key="2">
    <source>
        <dbReference type="Pfam" id="PF01370"/>
    </source>
</evidence>
<comment type="similarity">
    <text evidence="1">Belongs to the NAD(P)-dependent epimerase/dehydratase family.</text>
</comment>
<dbReference type="InterPro" id="IPR051225">
    <property type="entry name" value="NAD(P)_epim/dehydratase"/>
</dbReference>
<dbReference type="InterPro" id="IPR001509">
    <property type="entry name" value="Epimerase_deHydtase"/>
</dbReference>
<dbReference type="InterPro" id="IPR036291">
    <property type="entry name" value="NAD(P)-bd_dom_sf"/>
</dbReference>
<dbReference type="GO" id="GO:0006567">
    <property type="term" value="P:L-threonine catabolic process"/>
    <property type="evidence" value="ECO:0007669"/>
    <property type="project" value="TreeGrafter"/>
</dbReference>
<reference evidence="3" key="1">
    <citation type="submission" date="2016-04" db="EMBL/GenBank/DDBJ databases">
        <authorList>
            <person name="Evans L.H."/>
            <person name="Alamgir A."/>
            <person name="Owens N."/>
            <person name="Weber N.D."/>
            <person name="Virtaneva K."/>
            <person name="Barbian K."/>
            <person name="Babar A."/>
            <person name="Rosenke K."/>
        </authorList>
    </citation>
    <scope>NUCLEOTIDE SEQUENCE</scope>
    <source>
        <strain evidence="3">86-2</strain>
    </source>
</reference>
<dbReference type="PANTHER" id="PTHR42687">
    <property type="entry name" value="L-THREONINE 3-DEHYDROGENASE"/>
    <property type="match status" value="1"/>
</dbReference>
<organism evidence="3">
    <name type="scientific">uncultured Dysgonomonas sp</name>
    <dbReference type="NCBI Taxonomy" id="206096"/>
    <lineage>
        <taxon>Bacteria</taxon>
        <taxon>Pseudomonadati</taxon>
        <taxon>Bacteroidota</taxon>
        <taxon>Bacteroidia</taxon>
        <taxon>Bacteroidales</taxon>
        <taxon>Dysgonomonadaceae</taxon>
        <taxon>Dysgonomonas</taxon>
        <taxon>environmental samples</taxon>
    </lineage>
</organism>
<accession>A0A212JCW1</accession>
<dbReference type="AlphaFoldDB" id="A0A212JCW1"/>
<evidence type="ECO:0000313" key="3">
    <source>
        <dbReference type="EMBL" id="SBV97287.1"/>
    </source>
</evidence>
<evidence type="ECO:0000256" key="1">
    <source>
        <dbReference type="ARBA" id="ARBA00007637"/>
    </source>
</evidence>
<dbReference type="FunFam" id="3.40.50.720:FF:000077">
    <property type="entry name" value="L-threonine 3-dehydrogenase, mitochondrial"/>
    <property type="match status" value="1"/>
</dbReference>
<name>A0A212JCW1_9BACT</name>
<dbReference type="GO" id="GO:0008743">
    <property type="term" value="F:L-threonine 3-dehydrogenase activity"/>
    <property type="evidence" value="ECO:0007669"/>
    <property type="project" value="TreeGrafter"/>
</dbReference>
<dbReference type="PANTHER" id="PTHR42687:SF1">
    <property type="entry name" value="L-THREONINE 3-DEHYDROGENASE, MITOCHONDRIAL"/>
    <property type="match status" value="1"/>
</dbReference>
<protein>
    <recommendedName>
        <fullName evidence="2">NAD-dependent epimerase/dehydratase domain-containing protein</fullName>
    </recommendedName>
</protein>